<evidence type="ECO:0000313" key="2">
    <source>
        <dbReference type="Proteomes" id="UP000016714"/>
    </source>
</evidence>
<evidence type="ECO:0000313" key="1">
    <source>
        <dbReference type="EMBL" id="AGV20225.1"/>
    </source>
</evidence>
<dbReference type="HOGENOM" id="CLU_3350009_0_0_6"/>
<accession>A0A2I3CSH4</accession>
<reference evidence="1 2" key="1">
    <citation type="journal article" date="2015" name="Genome Announc.">
        <title>Complete genome sequence of Vibrio alginolyticus ATCC 17749.</title>
        <authorList>
            <person name="Liu X.F."/>
            <person name="Cao Y."/>
            <person name="Zhang H.L."/>
            <person name="Chen Y.J."/>
            <person name="Hu C.J."/>
        </authorList>
    </citation>
    <scope>NUCLEOTIDE SEQUENCE [LARGE SCALE GENOMIC DNA]</scope>
    <source>
        <strain evidence="2">ATCC 17749 / DSM 2171 / NBRC 15630 / NCIMB 1903 / NCTC 12160 / XII-53</strain>
    </source>
</reference>
<name>A0A2I3CSH4_VIBAX</name>
<gene>
    <name evidence="1" type="ORF">N646_4416</name>
</gene>
<dbReference type="Proteomes" id="UP000016714">
    <property type="component" value="Chromosome 2"/>
</dbReference>
<organism evidence="1 2">
    <name type="scientific">Vibrio alginolyticus (strain ATCC 17749 / DSM 2171 / NBRC 15630 / NCIMB 1903 / NCTC 12160 / XII-53)</name>
    <dbReference type="NCBI Taxonomy" id="1219076"/>
    <lineage>
        <taxon>Bacteria</taxon>
        <taxon>Pseudomonadati</taxon>
        <taxon>Pseudomonadota</taxon>
        <taxon>Gammaproteobacteria</taxon>
        <taxon>Vibrionales</taxon>
        <taxon>Vibrionaceae</taxon>
        <taxon>Vibrio</taxon>
    </lineage>
</organism>
<dbReference type="EMBL" id="CP006719">
    <property type="protein sequence ID" value="AGV20225.1"/>
    <property type="molecule type" value="Genomic_DNA"/>
</dbReference>
<proteinExistence type="predicted"/>
<protein>
    <submittedName>
        <fullName evidence="1">Uncharacterized protein</fullName>
    </submittedName>
</protein>
<dbReference type="AlphaFoldDB" id="A0A2I3CSH4"/>
<sequence>METSPLLLVLKTRELKFFHPYISTIAVWNISTIAVWI</sequence>
<dbReference type="KEGG" id="vag:N646_4416"/>